<gene>
    <name evidence="1" type="ORF">RGQ29_024328</name>
</gene>
<protein>
    <submittedName>
        <fullName evidence="1">Uncharacterized protein</fullName>
    </submittedName>
</protein>
<sequence>MAMAMALRRLASSIDKPIRPIVNGGSLYYMSSLPNEAVYEKEKTRVTVSLFL</sequence>
<dbReference type="Proteomes" id="UP001324115">
    <property type="component" value="Unassembled WGS sequence"/>
</dbReference>
<dbReference type="AlphaFoldDB" id="A0AAN7EUT6"/>
<evidence type="ECO:0000313" key="1">
    <source>
        <dbReference type="EMBL" id="KAK4580636.1"/>
    </source>
</evidence>
<dbReference type="EMBL" id="JAXUIC010000007">
    <property type="protein sequence ID" value="KAK4580636.1"/>
    <property type="molecule type" value="Genomic_DNA"/>
</dbReference>
<evidence type="ECO:0000313" key="2">
    <source>
        <dbReference type="Proteomes" id="UP001324115"/>
    </source>
</evidence>
<proteinExistence type="predicted"/>
<comment type="caution">
    <text evidence="1">The sequence shown here is derived from an EMBL/GenBank/DDBJ whole genome shotgun (WGS) entry which is preliminary data.</text>
</comment>
<keyword evidence="2" id="KW-1185">Reference proteome</keyword>
<reference evidence="1 2" key="1">
    <citation type="journal article" date="2023" name="G3 (Bethesda)">
        <title>A haplotype-resolved chromosome-scale genome for Quercus rubra L. provides insights into the genetics of adaptive traits for red oak species.</title>
        <authorList>
            <person name="Kapoor B."/>
            <person name="Jenkins J."/>
            <person name="Schmutz J."/>
            <person name="Zhebentyayeva T."/>
            <person name="Kuelheim C."/>
            <person name="Coggeshall M."/>
            <person name="Heim C."/>
            <person name="Lasky J.R."/>
            <person name="Leites L."/>
            <person name="Islam-Faridi N."/>
            <person name="Romero-Severson J."/>
            <person name="DeLeo V.L."/>
            <person name="Lucas S.M."/>
            <person name="Lazic D."/>
            <person name="Gailing O."/>
            <person name="Carlson J."/>
            <person name="Staton M."/>
        </authorList>
    </citation>
    <scope>NUCLEOTIDE SEQUENCE [LARGE SCALE GENOMIC DNA]</scope>
    <source>
        <strain evidence="1">Pseudo-F2</strain>
    </source>
</reference>
<name>A0AAN7EUT6_QUERU</name>
<accession>A0AAN7EUT6</accession>
<organism evidence="1 2">
    <name type="scientific">Quercus rubra</name>
    <name type="common">Northern red oak</name>
    <name type="synonym">Quercus borealis</name>
    <dbReference type="NCBI Taxonomy" id="3512"/>
    <lineage>
        <taxon>Eukaryota</taxon>
        <taxon>Viridiplantae</taxon>
        <taxon>Streptophyta</taxon>
        <taxon>Embryophyta</taxon>
        <taxon>Tracheophyta</taxon>
        <taxon>Spermatophyta</taxon>
        <taxon>Magnoliopsida</taxon>
        <taxon>eudicotyledons</taxon>
        <taxon>Gunneridae</taxon>
        <taxon>Pentapetalae</taxon>
        <taxon>rosids</taxon>
        <taxon>fabids</taxon>
        <taxon>Fagales</taxon>
        <taxon>Fagaceae</taxon>
        <taxon>Quercus</taxon>
    </lineage>
</organism>